<proteinExistence type="predicted"/>
<protein>
    <submittedName>
        <fullName evidence="2">Uncharacterized protein</fullName>
    </submittedName>
</protein>
<feature type="region of interest" description="Disordered" evidence="1">
    <location>
        <begin position="330"/>
        <end position="354"/>
    </location>
</feature>
<comment type="caution">
    <text evidence="2">The sequence shown here is derived from an EMBL/GenBank/DDBJ whole genome shotgun (WGS) entry which is preliminary data.</text>
</comment>
<gene>
    <name evidence="2" type="ORF">DFH08DRAFT_350660</name>
</gene>
<dbReference type="Proteomes" id="UP001218218">
    <property type="component" value="Unassembled WGS sequence"/>
</dbReference>
<organism evidence="2 3">
    <name type="scientific">Mycena albidolilacea</name>
    <dbReference type="NCBI Taxonomy" id="1033008"/>
    <lineage>
        <taxon>Eukaryota</taxon>
        <taxon>Fungi</taxon>
        <taxon>Dikarya</taxon>
        <taxon>Basidiomycota</taxon>
        <taxon>Agaricomycotina</taxon>
        <taxon>Agaricomycetes</taxon>
        <taxon>Agaricomycetidae</taxon>
        <taxon>Agaricales</taxon>
        <taxon>Marasmiineae</taxon>
        <taxon>Mycenaceae</taxon>
        <taxon>Mycena</taxon>
    </lineage>
</organism>
<feature type="region of interest" description="Disordered" evidence="1">
    <location>
        <begin position="86"/>
        <end position="106"/>
    </location>
</feature>
<dbReference type="AlphaFoldDB" id="A0AAD6ZIM2"/>
<reference evidence="2" key="1">
    <citation type="submission" date="2023-03" db="EMBL/GenBank/DDBJ databases">
        <title>Massive genome expansion in bonnet fungi (Mycena s.s.) driven by repeated elements and novel gene families across ecological guilds.</title>
        <authorList>
            <consortium name="Lawrence Berkeley National Laboratory"/>
            <person name="Harder C.B."/>
            <person name="Miyauchi S."/>
            <person name="Viragh M."/>
            <person name="Kuo A."/>
            <person name="Thoen E."/>
            <person name="Andreopoulos B."/>
            <person name="Lu D."/>
            <person name="Skrede I."/>
            <person name="Drula E."/>
            <person name="Henrissat B."/>
            <person name="Morin E."/>
            <person name="Kohler A."/>
            <person name="Barry K."/>
            <person name="LaButti K."/>
            <person name="Morin E."/>
            <person name="Salamov A."/>
            <person name="Lipzen A."/>
            <person name="Mereny Z."/>
            <person name="Hegedus B."/>
            <person name="Baldrian P."/>
            <person name="Stursova M."/>
            <person name="Weitz H."/>
            <person name="Taylor A."/>
            <person name="Grigoriev I.V."/>
            <person name="Nagy L.G."/>
            <person name="Martin F."/>
            <person name="Kauserud H."/>
        </authorList>
    </citation>
    <scope>NUCLEOTIDE SEQUENCE</scope>
    <source>
        <strain evidence="2">CBHHK002</strain>
    </source>
</reference>
<name>A0AAD6ZIM2_9AGAR</name>
<keyword evidence="3" id="KW-1185">Reference proteome</keyword>
<evidence type="ECO:0000313" key="2">
    <source>
        <dbReference type="EMBL" id="KAJ7323289.1"/>
    </source>
</evidence>
<evidence type="ECO:0000313" key="3">
    <source>
        <dbReference type="Proteomes" id="UP001218218"/>
    </source>
</evidence>
<accession>A0AAD6ZIM2</accession>
<evidence type="ECO:0000256" key="1">
    <source>
        <dbReference type="SAM" id="MobiDB-lite"/>
    </source>
</evidence>
<sequence>MQRLPELGRPVRSVRHSSPLEHVEIGLPRGLLLPPDAFLRRRRRDPPAARLHPASACLHHVSRATRKPPLGLPLQRLHIARSTIHTPRRSMAREKKDARRRPWLRPRPRPITAGVCAFAAAARIRGLVARERLPARQVRAGMSPHQEGTGSAPFQTTRIIPVVSHGLRPLKLSYAGLPHAALHSPILSIAPPRHSLIASPSQPRSAATVCSAALLANVHDPSAGALHLSATSTSSSLCFAGARRESLDEDRLHSSGESPALLSRLLLRAGTDLCLLCRARTVPAVVLSTSQPLARTASSCLPVRPGGICPAYLSLRSACMAPQRHPHRYRARRYSTRSRRGGRTSSRGRGRWWR</sequence>
<dbReference type="EMBL" id="JARIHO010000047">
    <property type="protein sequence ID" value="KAJ7323289.1"/>
    <property type="molecule type" value="Genomic_DNA"/>
</dbReference>